<dbReference type="SUPFAM" id="SSF51735">
    <property type="entry name" value="NAD(P)-binding Rossmann-fold domains"/>
    <property type="match status" value="1"/>
</dbReference>
<keyword evidence="3" id="KW-1185">Reference proteome</keyword>
<organism evidence="2 3">
    <name type="scientific">Negadavirga shengliensis</name>
    <dbReference type="NCBI Taxonomy" id="1389218"/>
    <lineage>
        <taxon>Bacteria</taxon>
        <taxon>Pseudomonadati</taxon>
        <taxon>Bacteroidota</taxon>
        <taxon>Cytophagia</taxon>
        <taxon>Cytophagales</taxon>
        <taxon>Cyclobacteriaceae</taxon>
        <taxon>Negadavirga</taxon>
    </lineage>
</organism>
<dbReference type="InterPro" id="IPR036291">
    <property type="entry name" value="NAD(P)-bd_dom_sf"/>
</dbReference>
<evidence type="ECO:0000313" key="2">
    <source>
        <dbReference type="EMBL" id="MFC4874027.1"/>
    </source>
</evidence>
<reference evidence="3" key="1">
    <citation type="journal article" date="2019" name="Int. J. Syst. Evol. Microbiol.">
        <title>The Global Catalogue of Microorganisms (GCM) 10K type strain sequencing project: providing services to taxonomists for standard genome sequencing and annotation.</title>
        <authorList>
            <consortium name="The Broad Institute Genomics Platform"/>
            <consortium name="The Broad Institute Genome Sequencing Center for Infectious Disease"/>
            <person name="Wu L."/>
            <person name="Ma J."/>
        </authorList>
    </citation>
    <scope>NUCLEOTIDE SEQUENCE [LARGE SCALE GENOMIC DNA]</scope>
    <source>
        <strain evidence="3">CGMCC 4.7466</strain>
    </source>
</reference>
<dbReference type="EC" id="4.2.1.47" evidence="2"/>
<evidence type="ECO:0000313" key="3">
    <source>
        <dbReference type="Proteomes" id="UP001595818"/>
    </source>
</evidence>
<dbReference type="RefSeq" id="WP_377067474.1">
    <property type="nucleotide sequence ID" value="NZ_JBHSJJ010000014.1"/>
</dbReference>
<proteinExistence type="predicted"/>
<dbReference type="InterPro" id="IPR017853">
    <property type="entry name" value="GH"/>
</dbReference>
<dbReference type="EMBL" id="JBHSJJ010000014">
    <property type="protein sequence ID" value="MFC4874027.1"/>
    <property type="molecule type" value="Genomic_DNA"/>
</dbReference>
<dbReference type="GO" id="GO:0008446">
    <property type="term" value="F:GDP-mannose 4,6-dehydratase activity"/>
    <property type="evidence" value="ECO:0007669"/>
    <property type="project" value="UniProtKB-EC"/>
</dbReference>
<dbReference type="Gene3D" id="3.20.20.80">
    <property type="entry name" value="Glycosidases"/>
    <property type="match status" value="1"/>
</dbReference>
<gene>
    <name evidence="2" type="ORF">ACFPFU_20140</name>
</gene>
<dbReference type="Gene3D" id="3.40.50.720">
    <property type="entry name" value="NAD(P)-binding Rossmann-like Domain"/>
    <property type="match status" value="1"/>
</dbReference>
<protein>
    <submittedName>
        <fullName evidence="2">GDP-mannose 4,6-dehydratase</fullName>
        <ecNumber evidence="2">4.2.1.47</ecNumber>
    </submittedName>
</protein>
<name>A0ABV9T5L1_9BACT</name>
<dbReference type="PANTHER" id="PTHR43000">
    <property type="entry name" value="DTDP-D-GLUCOSE 4,6-DEHYDRATASE-RELATED"/>
    <property type="match status" value="1"/>
</dbReference>
<feature type="domain" description="NAD(P)-binding" evidence="1">
    <location>
        <begin position="331"/>
        <end position="654"/>
    </location>
</feature>
<dbReference type="Proteomes" id="UP001595818">
    <property type="component" value="Unassembled WGS sequence"/>
</dbReference>
<dbReference type="Pfam" id="PF16363">
    <property type="entry name" value="GDP_Man_Dehyd"/>
    <property type="match status" value="1"/>
</dbReference>
<dbReference type="InterPro" id="IPR016040">
    <property type="entry name" value="NAD(P)-bd_dom"/>
</dbReference>
<dbReference type="SUPFAM" id="SSF51445">
    <property type="entry name" value="(Trans)glycosidases"/>
    <property type="match status" value="1"/>
</dbReference>
<keyword evidence="2" id="KW-0456">Lyase</keyword>
<accession>A0ABV9T5L1</accession>
<comment type="caution">
    <text evidence="2">The sequence shown here is derived from an EMBL/GenBank/DDBJ whole genome shotgun (WGS) entry which is preliminary data.</text>
</comment>
<sequence length="682" mass="78224">MKPTKNHNLKEPTIGILEWFRIGEYDHVEKTLEDLKTLGISHLRTGISWADWHIGASDWYDWLFDRLKNQVDLLPCFLYTPPSIAEVPKTSSPPQSLKSYPDFIDVMISRYGDCFEWVELWNEPNNRLEYDFTLDTSWEKFSSMINMAAYWSKHRGKKTLLGGMSPIDPNWLQLMFDKGAMKYIDAIGLHAFPDVFDQQWLGWDYNLEQVKEVLKKNNADKTQIWISETGFSTWQHDEMKQLEEYKKIKSLDKNEVSRVYWYSLYDLDPAQSTIGGFHLDEREYFFGLKKLDGSGKLLYKILEESKSTRRLKHQEYLKKSYYVNHLKPYVMITGGAGFIGTNLAARLVKEGKKVMIYDNLSRPNVLHNLRWLNDNFGDKLLIQIADIKETRTLETSVAGATEIYHLSAQVAVTSSLTDPGHDFEVNLQGTFQLLEAIRKSGNNPPLLFTSTNKVYGNLEDIELIELEKRYVPVNDNLNSGISEQRALDLYSPYGCSKGAADQYILDYSRSFGLQTVVFRMSCIYGPHQFGTEDQGWVAHFLIRCLQGKPITIYGNGKQVRDILFVEDLIEAMCLATGHIDKIAGEVFNMGGGAANMASLIEVLDYASLLVPSLPQIRFEPKRLGDQDYYVSDIGKFNDKTGWKPSYSIHKGMNELYSWLIHHPTPLNLPFSPNGIYKKPTAV</sequence>
<evidence type="ECO:0000259" key="1">
    <source>
        <dbReference type="Pfam" id="PF16363"/>
    </source>
</evidence>